<accession>A0AA37PZ56</accession>
<dbReference type="EMBL" id="BRXS01000001">
    <property type="protein sequence ID" value="GLC23615.1"/>
    <property type="molecule type" value="Genomic_DNA"/>
</dbReference>
<proteinExistence type="predicted"/>
<feature type="region of interest" description="Disordered" evidence="1">
    <location>
        <begin position="1"/>
        <end position="54"/>
    </location>
</feature>
<evidence type="ECO:0000256" key="1">
    <source>
        <dbReference type="SAM" id="MobiDB-lite"/>
    </source>
</evidence>
<comment type="caution">
    <text evidence="2">The sequence shown here is derived from an EMBL/GenBank/DDBJ whole genome shotgun (WGS) entry which is preliminary data.</text>
</comment>
<organism evidence="2 3">
    <name type="scientific">Roseisolibacter agri</name>
    <dbReference type="NCBI Taxonomy" id="2014610"/>
    <lineage>
        <taxon>Bacteria</taxon>
        <taxon>Pseudomonadati</taxon>
        <taxon>Gemmatimonadota</taxon>
        <taxon>Gemmatimonadia</taxon>
        <taxon>Gemmatimonadales</taxon>
        <taxon>Gemmatimonadaceae</taxon>
        <taxon>Roseisolibacter</taxon>
    </lineage>
</organism>
<evidence type="ECO:0000313" key="3">
    <source>
        <dbReference type="Proteomes" id="UP001161325"/>
    </source>
</evidence>
<protein>
    <submittedName>
        <fullName evidence="2">Uncharacterized protein</fullName>
    </submittedName>
</protein>
<feature type="region of interest" description="Disordered" evidence="1">
    <location>
        <begin position="311"/>
        <end position="372"/>
    </location>
</feature>
<dbReference type="RefSeq" id="WP_284348053.1">
    <property type="nucleotide sequence ID" value="NZ_BRXS01000001.1"/>
</dbReference>
<dbReference type="Proteomes" id="UP001161325">
    <property type="component" value="Unassembled WGS sequence"/>
</dbReference>
<sequence>MSSVPRPSALRVGATSHATPASSPSAQARGRDDGRGSPGEPSRAPDVRWTPAGEGDERAALARGGYGARAGNPGGVGGAGGAGSAGGVSDAWSDHIEALGRWCRSDWPLSSTGRSAAASLALAMGVRLGAPGSGNGRGALGEVVRLLLAAAQADVAALRAALADHRTPAARALLANVVGAPWLLATARLRGDTVLGTELRACASREEAAALLTTLAGDAAAGGPLPALRALVTGWVRGPRRDAPLLGDDAREVPVATSDETQLLVLPLLALDGAVPTEPPAAVLTAMLGAATPRVASPFLDDANPLAIGTPVRHEEAEDETAEDEEAEDEGAENADAEDAEAYDDAPDEDGAEERDARTVVVTPPEPAEPEPVEAEVMAAALARLKARAHAVERVDASVASDDGVVEHIADVVPWLSEATVAEVRALARDGWAGEEAIEVARVLSADDPEINEVVRHARRTESELVVEIDGRAASAWLRANRPDIADRLDELLEDDEEDE</sequence>
<gene>
    <name evidence="2" type="ORF">rosag_01280</name>
</gene>
<evidence type="ECO:0000313" key="2">
    <source>
        <dbReference type="EMBL" id="GLC23615.1"/>
    </source>
</evidence>
<feature type="compositionally biased region" description="Acidic residues" evidence="1">
    <location>
        <begin position="317"/>
        <end position="353"/>
    </location>
</feature>
<keyword evidence="3" id="KW-1185">Reference proteome</keyword>
<name>A0AA37PZ56_9BACT</name>
<dbReference type="AlphaFoldDB" id="A0AA37PZ56"/>
<feature type="compositionally biased region" description="Low complexity" evidence="1">
    <location>
        <begin position="14"/>
        <end position="26"/>
    </location>
</feature>
<reference evidence="2" key="1">
    <citation type="submission" date="2022-08" db="EMBL/GenBank/DDBJ databases">
        <title>Draft genome sequencing of Roseisolibacter agri AW1220.</title>
        <authorList>
            <person name="Tobiishi Y."/>
            <person name="Tonouchi A."/>
        </authorList>
    </citation>
    <scope>NUCLEOTIDE SEQUENCE</scope>
    <source>
        <strain evidence="2">AW1220</strain>
    </source>
</reference>